<comment type="caution">
    <text evidence="2">The sequence shown here is derived from an EMBL/GenBank/DDBJ whole genome shotgun (WGS) entry which is preliminary data.</text>
</comment>
<dbReference type="Gene3D" id="3.40.190.10">
    <property type="entry name" value="Periplasmic binding protein-like II"/>
    <property type="match status" value="2"/>
</dbReference>
<keyword evidence="1" id="KW-0732">Signal</keyword>
<evidence type="ECO:0000313" key="2">
    <source>
        <dbReference type="EMBL" id="MBK0331036.1"/>
    </source>
</evidence>
<gene>
    <name evidence="2" type="ORF">I8D64_06425</name>
</gene>
<dbReference type="PANTHER" id="PTHR43649">
    <property type="entry name" value="ARABINOSE-BINDING PROTEIN-RELATED"/>
    <property type="match status" value="1"/>
</dbReference>
<dbReference type="RefSeq" id="WP_200501669.1">
    <property type="nucleotide sequence ID" value="NZ_JAEDAJ010000002.1"/>
</dbReference>
<accession>A0ABS1B8Q4</accession>
<reference evidence="2 3" key="1">
    <citation type="submission" date="2020-12" db="EMBL/GenBank/DDBJ databases">
        <title>Brachybacterium sp. MASK1Z-5, whole genome shotgun sequence.</title>
        <authorList>
            <person name="Tuo L."/>
        </authorList>
    </citation>
    <scope>NUCLEOTIDE SEQUENCE [LARGE SCALE GENOMIC DNA]</scope>
    <source>
        <strain evidence="2 3">MASK1Z-5</strain>
    </source>
</reference>
<keyword evidence="3" id="KW-1185">Reference proteome</keyword>
<dbReference type="InterPro" id="IPR050490">
    <property type="entry name" value="Bact_solute-bd_prot1"/>
</dbReference>
<protein>
    <submittedName>
        <fullName evidence="2">Extracellular solute-binding protein</fullName>
    </submittedName>
</protein>
<proteinExistence type="predicted"/>
<evidence type="ECO:0000256" key="1">
    <source>
        <dbReference type="SAM" id="SignalP"/>
    </source>
</evidence>
<dbReference type="Proteomes" id="UP000612352">
    <property type="component" value="Unassembled WGS sequence"/>
</dbReference>
<dbReference type="Pfam" id="PF13416">
    <property type="entry name" value="SBP_bac_8"/>
    <property type="match status" value="1"/>
</dbReference>
<sequence>MHTRREALALTLAVPTALTLAACGPNRSSSETSGGDGSSALRFMWWGNAVRDKATRGAIDAYGEVESDLSISAEPADWSGYWDKLATQVAGGDMPDVVQMDEKYLSEYGNRGALLDLEKAGLETSDFEDSSVAAGEVPDKGLLAINAGINAPVLLANAAVFEDAGIDLPDDTTWTWDDLASLAADITKATDDGVYGLQQIGLVQATFQVYMRQLGKDQYSADGAGFAAEDAEKFLAYAKSLQETKAAPDASVSVEETGQSVDQSLFATGKCALQVAWSNQVVAYDTAAGGKVHVLRMPSMTGKAADAQLWYKASMYFAVSAKTTAKEQAVAFVDWLVNSEDAGRLLLAERGVPANLTVREAIADDLTDADIKAVDFIESIADELGDAPVITPQGGGQFEDILTRCGEDLLFGRTDTKTAGKDLLDQLTSAITV</sequence>
<dbReference type="InterPro" id="IPR006059">
    <property type="entry name" value="SBP"/>
</dbReference>
<dbReference type="PROSITE" id="PS51257">
    <property type="entry name" value="PROKAR_LIPOPROTEIN"/>
    <property type="match status" value="1"/>
</dbReference>
<feature type="signal peptide" evidence="1">
    <location>
        <begin position="1"/>
        <end position="21"/>
    </location>
</feature>
<evidence type="ECO:0000313" key="3">
    <source>
        <dbReference type="Proteomes" id="UP000612352"/>
    </source>
</evidence>
<name>A0ABS1B8Q4_9MICO</name>
<feature type="chain" id="PRO_5047056066" evidence="1">
    <location>
        <begin position="22"/>
        <end position="433"/>
    </location>
</feature>
<dbReference type="EMBL" id="JAEDAJ010000002">
    <property type="protein sequence ID" value="MBK0331036.1"/>
    <property type="molecule type" value="Genomic_DNA"/>
</dbReference>
<dbReference type="SUPFAM" id="SSF53850">
    <property type="entry name" value="Periplasmic binding protein-like II"/>
    <property type="match status" value="1"/>
</dbReference>
<organism evidence="2 3">
    <name type="scientific">Brachybacterium halotolerans</name>
    <dbReference type="NCBI Taxonomy" id="2795215"/>
    <lineage>
        <taxon>Bacteria</taxon>
        <taxon>Bacillati</taxon>
        <taxon>Actinomycetota</taxon>
        <taxon>Actinomycetes</taxon>
        <taxon>Micrococcales</taxon>
        <taxon>Dermabacteraceae</taxon>
        <taxon>Brachybacterium</taxon>
    </lineage>
</organism>
<dbReference type="PANTHER" id="PTHR43649:SF11">
    <property type="entry name" value="ABC TRANSPORTER SUBSTRATE-BINDING PROTEIN YESO-RELATED"/>
    <property type="match status" value="1"/>
</dbReference>